<protein>
    <submittedName>
        <fullName evidence="2">Uncharacterized protein</fullName>
    </submittedName>
</protein>
<sequence length="322" mass="36096">MEEISGIPPQLPAKVDALGLWDGCFTTVLQHRRPVFHKLSQGRRGKLLVLDEAETVFALLRTTFALFEVNSFEPVTAEGILRGLIERMECNRLLKVHVYLAVVAMDKTPEPLSKEPIKYQNKEHRSYIKAHFPQKDEREPVDQPLSHDDMDAGSAHDTGFDGILPFKDDSQSHVGSNRLEEHVKSGYQQTREMEDSELLLDEVALGGLSKALSKTEIRDAKVAPCEVMHSFRSICGVIYPVEPLTVEEPLFSLSGTRVYATTADALCTDLLQRIPRSNKEDTTLPVAVDKDDIKESSVLKHFGDDFIVAVSNFDSVYFLHFG</sequence>
<keyword evidence="3" id="KW-1185">Reference proteome</keyword>
<dbReference type="EMBL" id="JAVEPI010000001">
    <property type="protein sequence ID" value="KAK1444766.1"/>
    <property type="molecule type" value="Genomic_DNA"/>
</dbReference>
<name>A0AAD8PG85_BABGI</name>
<reference evidence="2" key="1">
    <citation type="submission" date="2023-08" db="EMBL/GenBank/DDBJ databases">
        <title>Draft sequence of the Babesia gibsoni genome.</title>
        <authorList>
            <person name="Yamagishi J.Y."/>
            <person name="Xuan X.X."/>
        </authorList>
    </citation>
    <scope>NUCLEOTIDE SEQUENCE</scope>
    <source>
        <strain evidence="2">Azabu</strain>
    </source>
</reference>
<evidence type="ECO:0000256" key="1">
    <source>
        <dbReference type="SAM" id="MobiDB-lite"/>
    </source>
</evidence>
<feature type="compositionally biased region" description="Basic and acidic residues" evidence="1">
    <location>
        <begin position="133"/>
        <end position="150"/>
    </location>
</feature>
<accession>A0AAD8PG85</accession>
<organism evidence="2 3">
    <name type="scientific">Babesia gibsoni</name>
    <dbReference type="NCBI Taxonomy" id="33632"/>
    <lineage>
        <taxon>Eukaryota</taxon>
        <taxon>Sar</taxon>
        <taxon>Alveolata</taxon>
        <taxon>Apicomplexa</taxon>
        <taxon>Aconoidasida</taxon>
        <taxon>Piroplasmida</taxon>
        <taxon>Babesiidae</taxon>
        <taxon>Babesia</taxon>
    </lineage>
</organism>
<dbReference type="AlphaFoldDB" id="A0AAD8PG85"/>
<proteinExistence type="predicted"/>
<evidence type="ECO:0000313" key="2">
    <source>
        <dbReference type="EMBL" id="KAK1444766.1"/>
    </source>
</evidence>
<evidence type="ECO:0000313" key="3">
    <source>
        <dbReference type="Proteomes" id="UP001230268"/>
    </source>
</evidence>
<feature type="region of interest" description="Disordered" evidence="1">
    <location>
        <begin position="133"/>
        <end position="154"/>
    </location>
</feature>
<gene>
    <name evidence="2" type="ORF">BgAZ_106720</name>
</gene>
<comment type="caution">
    <text evidence="2">The sequence shown here is derived from an EMBL/GenBank/DDBJ whole genome shotgun (WGS) entry which is preliminary data.</text>
</comment>
<dbReference type="Proteomes" id="UP001230268">
    <property type="component" value="Unassembled WGS sequence"/>
</dbReference>